<feature type="compositionally biased region" description="Acidic residues" evidence="1">
    <location>
        <begin position="175"/>
        <end position="197"/>
    </location>
</feature>
<accession>A0A8S1CTT3</accession>
<feature type="compositionally biased region" description="Acidic residues" evidence="1">
    <location>
        <begin position="143"/>
        <end position="154"/>
    </location>
</feature>
<protein>
    <submittedName>
        <fullName evidence="2">Uncharacterized protein</fullName>
    </submittedName>
</protein>
<dbReference type="EMBL" id="CADEPI010000062">
    <property type="protein sequence ID" value="CAB3371505.1"/>
    <property type="molecule type" value="Genomic_DNA"/>
</dbReference>
<evidence type="ECO:0000313" key="3">
    <source>
        <dbReference type="Proteomes" id="UP000494165"/>
    </source>
</evidence>
<sequence>MANGMNGMMAPFEIDTDCEIEGSAADISLDEDRLIIETSLEASEYGGLQVVGWKEDADHESVELESPSSPDFYADDEYEEISQDDENSDDDSRDGDHNNNQENNKTEDKDEMEAITAEELNSDSEDSEAIRDDDRDYVSAELNQDDPSNDDDSNCEVIGYDDGYDKSEGMSGTEDRDDVDENSEEEEIEASTEEPMEIELNLDSSDNEESEKVERILNRFFKAARKKAKASPKRNDFRYGYLNFDVDASGESSATASLQEERLNDVDELLATKSSRIRKKGRKRTMADELLADAKFQHRSKRRCKEIVAEMQKYNLRTHRYPTRSKTKRKKQ</sequence>
<keyword evidence="3" id="KW-1185">Reference proteome</keyword>
<name>A0A8S1CTT3_9INSE</name>
<organism evidence="2 3">
    <name type="scientific">Cloeon dipterum</name>
    <dbReference type="NCBI Taxonomy" id="197152"/>
    <lineage>
        <taxon>Eukaryota</taxon>
        <taxon>Metazoa</taxon>
        <taxon>Ecdysozoa</taxon>
        <taxon>Arthropoda</taxon>
        <taxon>Hexapoda</taxon>
        <taxon>Insecta</taxon>
        <taxon>Pterygota</taxon>
        <taxon>Palaeoptera</taxon>
        <taxon>Ephemeroptera</taxon>
        <taxon>Pisciforma</taxon>
        <taxon>Baetidae</taxon>
        <taxon>Cloeon</taxon>
    </lineage>
</organism>
<evidence type="ECO:0000313" key="2">
    <source>
        <dbReference type="EMBL" id="CAB3371505.1"/>
    </source>
</evidence>
<reference evidence="2 3" key="1">
    <citation type="submission" date="2020-04" db="EMBL/GenBank/DDBJ databases">
        <authorList>
            <person name="Alioto T."/>
            <person name="Alioto T."/>
            <person name="Gomez Garrido J."/>
        </authorList>
    </citation>
    <scope>NUCLEOTIDE SEQUENCE [LARGE SCALE GENOMIC DNA]</scope>
</reference>
<gene>
    <name evidence="2" type="ORF">CLODIP_2_CD13595</name>
</gene>
<feature type="compositionally biased region" description="Basic and acidic residues" evidence="1">
    <location>
        <begin position="94"/>
        <end position="108"/>
    </location>
</feature>
<feature type="compositionally biased region" description="Acidic residues" evidence="1">
    <location>
        <begin position="73"/>
        <end position="93"/>
    </location>
</feature>
<comment type="caution">
    <text evidence="2">The sequence shown here is derived from an EMBL/GenBank/DDBJ whole genome shotgun (WGS) entry which is preliminary data.</text>
</comment>
<dbReference type="Proteomes" id="UP000494165">
    <property type="component" value="Unassembled WGS sequence"/>
</dbReference>
<proteinExistence type="predicted"/>
<feature type="compositionally biased region" description="Basic and acidic residues" evidence="1">
    <location>
        <begin position="128"/>
        <end position="138"/>
    </location>
</feature>
<feature type="region of interest" description="Disordered" evidence="1">
    <location>
        <begin position="57"/>
        <end position="211"/>
    </location>
</feature>
<dbReference type="AlphaFoldDB" id="A0A8S1CTT3"/>
<dbReference type="OrthoDB" id="427886at2759"/>
<evidence type="ECO:0000256" key="1">
    <source>
        <dbReference type="SAM" id="MobiDB-lite"/>
    </source>
</evidence>